<dbReference type="EMBL" id="BHGK01000001">
    <property type="protein sequence ID" value="GCA65797.1"/>
    <property type="molecule type" value="Genomic_DNA"/>
</dbReference>
<gene>
    <name evidence="2" type="ORF">KGMB01110_02330</name>
</gene>
<protein>
    <submittedName>
        <fullName evidence="2">Uncharacterized protein</fullName>
    </submittedName>
</protein>
<dbReference type="AlphaFoldDB" id="A0A391NY17"/>
<accession>A0A391NY17</accession>
<feature type="region of interest" description="Disordered" evidence="1">
    <location>
        <begin position="21"/>
        <end position="51"/>
    </location>
</feature>
<proteinExistence type="predicted"/>
<evidence type="ECO:0000313" key="3">
    <source>
        <dbReference type="Proteomes" id="UP000265643"/>
    </source>
</evidence>
<comment type="caution">
    <text evidence="2">The sequence shown here is derived from an EMBL/GenBank/DDBJ whole genome shotgun (WGS) entry which is preliminary data.</text>
</comment>
<sequence>MLYIGVIRIRERFDQIVKRMEQRDSEQADDYSMPQESANQFYGTIRQHPFA</sequence>
<reference evidence="3" key="1">
    <citation type="submission" date="2018-09" db="EMBL/GenBank/DDBJ databases">
        <title>Draft Genome Sequence of Mediterraneibacter sp. KCTC 15684.</title>
        <authorList>
            <person name="Kim J.S."/>
            <person name="Han K.I."/>
            <person name="Suh M.K."/>
            <person name="Lee K.C."/>
            <person name="Eom M.K."/>
            <person name="Lee J.H."/>
            <person name="Park S.H."/>
            <person name="Kang S.W."/>
            <person name="Park J.E."/>
            <person name="Oh B.S."/>
            <person name="Yu S.Y."/>
            <person name="Choi S.H."/>
            <person name="Lee D.H."/>
            <person name="Yoon H."/>
            <person name="Kim B."/>
            <person name="Yang S.J."/>
            <person name="Lee J.S."/>
        </authorList>
    </citation>
    <scope>NUCLEOTIDE SEQUENCE [LARGE SCALE GENOMIC DNA]</scope>
    <source>
        <strain evidence="3">KCTC 15684</strain>
    </source>
</reference>
<evidence type="ECO:0000313" key="2">
    <source>
        <dbReference type="EMBL" id="GCA65797.1"/>
    </source>
</evidence>
<dbReference type="Proteomes" id="UP000265643">
    <property type="component" value="Unassembled WGS sequence"/>
</dbReference>
<evidence type="ECO:0000256" key="1">
    <source>
        <dbReference type="SAM" id="MobiDB-lite"/>
    </source>
</evidence>
<organism evidence="2 3">
    <name type="scientific">Mediterraneibacter butyricigenes</name>
    <dbReference type="NCBI Taxonomy" id="2316025"/>
    <lineage>
        <taxon>Bacteria</taxon>
        <taxon>Bacillati</taxon>
        <taxon>Bacillota</taxon>
        <taxon>Clostridia</taxon>
        <taxon>Lachnospirales</taxon>
        <taxon>Lachnospiraceae</taxon>
        <taxon>Mediterraneibacter</taxon>
    </lineage>
</organism>
<name>A0A391NY17_9FIRM</name>
<keyword evidence="3" id="KW-1185">Reference proteome</keyword>